<evidence type="ECO:0000256" key="2">
    <source>
        <dbReference type="ARBA" id="ARBA00022448"/>
    </source>
</evidence>
<keyword evidence="4 7" id="KW-0812">Transmembrane</keyword>
<feature type="domain" description="Major facilitator superfamily (MFS) profile" evidence="8">
    <location>
        <begin position="1"/>
        <end position="379"/>
    </location>
</feature>
<evidence type="ECO:0000256" key="3">
    <source>
        <dbReference type="ARBA" id="ARBA00022475"/>
    </source>
</evidence>
<protein>
    <submittedName>
        <fullName evidence="9">MFS transporter</fullName>
    </submittedName>
</protein>
<evidence type="ECO:0000256" key="6">
    <source>
        <dbReference type="ARBA" id="ARBA00023136"/>
    </source>
</evidence>
<comment type="subcellular location">
    <subcellularLocation>
        <location evidence="1">Cell membrane</location>
        <topology evidence="1">Multi-pass membrane protein</topology>
    </subcellularLocation>
</comment>
<dbReference type="SUPFAM" id="SSF103473">
    <property type="entry name" value="MFS general substrate transporter"/>
    <property type="match status" value="1"/>
</dbReference>
<feature type="transmembrane region" description="Helical" evidence="7">
    <location>
        <begin position="198"/>
        <end position="222"/>
    </location>
</feature>
<dbReference type="InterPro" id="IPR005829">
    <property type="entry name" value="Sugar_transporter_CS"/>
</dbReference>
<feature type="transmembrane region" description="Helical" evidence="7">
    <location>
        <begin position="31"/>
        <end position="51"/>
    </location>
</feature>
<keyword evidence="6 7" id="KW-0472">Membrane</keyword>
<dbReference type="InterPro" id="IPR036259">
    <property type="entry name" value="MFS_trans_sf"/>
</dbReference>
<feature type="transmembrane region" description="Helical" evidence="7">
    <location>
        <begin position="63"/>
        <end position="80"/>
    </location>
</feature>
<accession>A0ABY1ZG94</accession>
<dbReference type="PANTHER" id="PTHR23517">
    <property type="entry name" value="RESISTANCE PROTEIN MDTM, PUTATIVE-RELATED-RELATED"/>
    <property type="match status" value="1"/>
</dbReference>
<feature type="transmembrane region" description="Helical" evidence="7">
    <location>
        <begin position="355"/>
        <end position="374"/>
    </location>
</feature>
<evidence type="ECO:0000256" key="1">
    <source>
        <dbReference type="ARBA" id="ARBA00004651"/>
    </source>
</evidence>
<keyword evidence="2" id="KW-0813">Transport</keyword>
<dbReference type="Gene3D" id="1.20.1250.20">
    <property type="entry name" value="MFS general substrate transporter like domains"/>
    <property type="match status" value="1"/>
</dbReference>
<dbReference type="InterPro" id="IPR011701">
    <property type="entry name" value="MFS"/>
</dbReference>
<dbReference type="Pfam" id="PF07690">
    <property type="entry name" value="MFS_1"/>
    <property type="match status" value="1"/>
</dbReference>
<dbReference type="InterPro" id="IPR020846">
    <property type="entry name" value="MFS_dom"/>
</dbReference>
<name>A0ABY1ZG94_9GAMM</name>
<dbReference type="Proteomes" id="UP000313645">
    <property type="component" value="Unassembled WGS sequence"/>
</dbReference>
<feature type="transmembrane region" description="Helical" evidence="7">
    <location>
        <begin position="155"/>
        <end position="177"/>
    </location>
</feature>
<feature type="transmembrane region" description="Helical" evidence="7">
    <location>
        <begin position="86"/>
        <end position="110"/>
    </location>
</feature>
<comment type="caution">
    <text evidence="9">The sequence shown here is derived from an EMBL/GenBank/DDBJ whole genome shotgun (WGS) entry which is preliminary data.</text>
</comment>
<dbReference type="PROSITE" id="PS50850">
    <property type="entry name" value="MFS"/>
    <property type="match status" value="1"/>
</dbReference>
<evidence type="ECO:0000313" key="10">
    <source>
        <dbReference type="Proteomes" id="UP000313645"/>
    </source>
</evidence>
<dbReference type="InterPro" id="IPR050171">
    <property type="entry name" value="MFS_Transporters"/>
</dbReference>
<feature type="transmembrane region" description="Helical" evidence="7">
    <location>
        <begin position="234"/>
        <end position="253"/>
    </location>
</feature>
<reference evidence="9 10" key="1">
    <citation type="submission" date="2019-02" db="EMBL/GenBank/DDBJ databases">
        <title>Marinobacter halodurans sp. nov., a marine bacterium isolated from sea tidal flat.</title>
        <authorList>
            <person name="Yoo Y."/>
            <person name="Lee D.W."/>
            <person name="Kim B.S."/>
            <person name="Kim J.-J."/>
        </authorList>
    </citation>
    <scope>NUCLEOTIDE SEQUENCE [LARGE SCALE GENOMIC DNA]</scope>
    <source>
        <strain evidence="9 10">YJ-S3-2</strain>
    </source>
</reference>
<keyword evidence="10" id="KW-1185">Reference proteome</keyword>
<feature type="transmembrane region" description="Helical" evidence="7">
    <location>
        <begin position="293"/>
        <end position="314"/>
    </location>
</feature>
<feature type="transmembrane region" description="Helical" evidence="7">
    <location>
        <begin position="122"/>
        <end position="143"/>
    </location>
</feature>
<feature type="transmembrane region" description="Helical" evidence="7">
    <location>
        <begin position="265"/>
        <end position="287"/>
    </location>
</feature>
<keyword evidence="5 7" id="KW-1133">Transmembrane helix</keyword>
<evidence type="ECO:0000259" key="8">
    <source>
        <dbReference type="PROSITE" id="PS50850"/>
    </source>
</evidence>
<evidence type="ECO:0000256" key="7">
    <source>
        <dbReference type="SAM" id="Phobius"/>
    </source>
</evidence>
<organism evidence="9 10">
    <name type="scientific">Marinobacter halodurans</name>
    <dbReference type="NCBI Taxonomy" id="2528979"/>
    <lineage>
        <taxon>Bacteria</taxon>
        <taxon>Pseudomonadati</taxon>
        <taxon>Pseudomonadota</taxon>
        <taxon>Gammaproteobacteria</taxon>
        <taxon>Pseudomonadales</taxon>
        <taxon>Marinobacteraceae</taxon>
        <taxon>Marinobacter</taxon>
    </lineage>
</organism>
<dbReference type="EMBL" id="SJDL01000063">
    <property type="protein sequence ID" value="TBW47557.1"/>
    <property type="molecule type" value="Genomic_DNA"/>
</dbReference>
<gene>
    <name evidence="9" type="ORF">EZI54_22525</name>
</gene>
<dbReference type="PANTHER" id="PTHR23517:SF13">
    <property type="entry name" value="MAJOR FACILITATOR SUPERFAMILY MFS_1"/>
    <property type="match status" value="1"/>
</dbReference>
<proteinExistence type="predicted"/>
<feature type="transmembrane region" description="Helical" evidence="7">
    <location>
        <begin position="326"/>
        <end position="349"/>
    </location>
</feature>
<evidence type="ECO:0000256" key="4">
    <source>
        <dbReference type="ARBA" id="ARBA00022692"/>
    </source>
</evidence>
<evidence type="ECO:0000313" key="9">
    <source>
        <dbReference type="EMBL" id="TBW47557.1"/>
    </source>
</evidence>
<sequence>MALIFAINMAGTTVPAPLYPLYQEAFGFSNLTVSIIFATYAVGVLGALVTTGPWSDQVGRRPVIFAGLIASALSALLFLYQGSLPILLLARLLSGISAGLFTATATIAVIELAPLQQRGRATLAAGVANMGGLGMGPLISGLLSQYAFWPLHLPYLLHLALILVAAVLLWRLPETVTPPPRLQLRRQPLGLPPEVRPLFLPAAVGCFAGFAVLGLFTSLAPAVMGQVLGLTNRAGIGVVVFTVFAASLAGQTVQRRIPDSMRLPLACVALLIGVGLLGLSIACSALLALIAAALIAGAGQGAIFAASIAALAGASPSGKKAEVTSLLFVIAYIAISVPIVSLGLAVEAFGLRDAGITFTAAIMVLIAIALLALWRLRRRAPSPA</sequence>
<keyword evidence="3" id="KW-1003">Cell membrane</keyword>
<dbReference type="PROSITE" id="PS00216">
    <property type="entry name" value="SUGAR_TRANSPORT_1"/>
    <property type="match status" value="1"/>
</dbReference>
<evidence type="ECO:0000256" key="5">
    <source>
        <dbReference type="ARBA" id="ARBA00022989"/>
    </source>
</evidence>